<gene>
    <name evidence="2" type="ORF">MtrunA17_Chr3g0135501</name>
</gene>
<feature type="transmembrane region" description="Helical" evidence="1">
    <location>
        <begin position="73"/>
        <end position="91"/>
    </location>
</feature>
<dbReference type="EMBL" id="PSQE01000003">
    <property type="protein sequence ID" value="RHN70436.1"/>
    <property type="molecule type" value="Genomic_DNA"/>
</dbReference>
<organism evidence="2 3">
    <name type="scientific">Medicago truncatula</name>
    <name type="common">Barrel medic</name>
    <name type="synonym">Medicago tribuloides</name>
    <dbReference type="NCBI Taxonomy" id="3880"/>
    <lineage>
        <taxon>Eukaryota</taxon>
        <taxon>Viridiplantae</taxon>
        <taxon>Streptophyta</taxon>
        <taxon>Embryophyta</taxon>
        <taxon>Tracheophyta</taxon>
        <taxon>Spermatophyta</taxon>
        <taxon>Magnoliopsida</taxon>
        <taxon>eudicotyledons</taxon>
        <taxon>Gunneridae</taxon>
        <taxon>Pentapetalae</taxon>
        <taxon>rosids</taxon>
        <taxon>fabids</taxon>
        <taxon>Fabales</taxon>
        <taxon>Fabaceae</taxon>
        <taxon>Papilionoideae</taxon>
        <taxon>50 kb inversion clade</taxon>
        <taxon>NPAAA clade</taxon>
        <taxon>Hologalegina</taxon>
        <taxon>IRL clade</taxon>
        <taxon>Trifolieae</taxon>
        <taxon>Medicago</taxon>
    </lineage>
</organism>
<keyword evidence="1" id="KW-0812">Transmembrane</keyword>
<evidence type="ECO:0000313" key="3">
    <source>
        <dbReference type="Proteomes" id="UP000265566"/>
    </source>
</evidence>
<evidence type="ECO:0000313" key="2">
    <source>
        <dbReference type="EMBL" id="RHN70436.1"/>
    </source>
</evidence>
<name>A0A396IXK8_MEDTR</name>
<keyword evidence="1" id="KW-0472">Membrane</keyword>
<accession>A0A396IXK8</accession>
<protein>
    <recommendedName>
        <fullName evidence="4">Transmembrane protein</fullName>
    </recommendedName>
</protein>
<evidence type="ECO:0008006" key="4">
    <source>
        <dbReference type="Google" id="ProtNLM"/>
    </source>
</evidence>
<evidence type="ECO:0000256" key="1">
    <source>
        <dbReference type="SAM" id="Phobius"/>
    </source>
</evidence>
<proteinExistence type="predicted"/>
<dbReference type="Proteomes" id="UP000265566">
    <property type="component" value="Chromosome 3"/>
</dbReference>
<comment type="caution">
    <text evidence="2">The sequence shown here is derived from an EMBL/GenBank/DDBJ whole genome shotgun (WGS) entry which is preliminary data.</text>
</comment>
<dbReference type="Gramene" id="rna19015">
    <property type="protein sequence ID" value="RHN70436.1"/>
    <property type="gene ID" value="gene19015"/>
</dbReference>
<keyword evidence="1" id="KW-1133">Transmembrane helix</keyword>
<reference evidence="3" key="1">
    <citation type="journal article" date="2018" name="Nat. Plants">
        <title>Whole-genome landscape of Medicago truncatula symbiotic genes.</title>
        <authorList>
            <person name="Pecrix Y."/>
            <person name="Staton S.E."/>
            <person name="Sallet E."/>
            <person name="Lelandais-Briere C."/>
            <person name="Moreau S."/>
            <person name="Carrere S."/>
            <person name="Blein T."/>
            <person name="Jardinaud M.F."/>
            <person name="Latrasse D."/>
            <person name="Zouine M."/>
            <person name="Zahm M."/>
            <person name="Kreplak J."/>
            <person name="Mayjonade B."/>
            <person name="Satge C."/>
            <person name="Perez M."/>
            <person name="Cauet S."/>
            <person name="Marande W."/>
            <person name="Chantry-Darmon C."/>
            <person name="Lopez-Roques C."/>
            <person name="Bouchez O."/>
            <person name="Berard A."/>
            <person name="Debelle F."/>
            <person name="Munos S."/>
            <person name="Bendahmane A."/>
            <person name="Berges H."/>
            <person name="Niebel A."/>
            <person name="Buitink J."/>
            <person name="Frugier F."/>
            <person name="Benhamed M."/>
            <person name="Crespi M."/>
            <person name="Gouzy J."/>
            <person name="Gamas P."/>
        </authorList>
    </citation>
    <scope>NUCLEOTIDE SEQUENCE [LARGE SCALE GENOMIC DNA]</scope>
    <source>
        <strain evidence="3">cv. Jemalong A17</strain>
    </source>
</reference>
<sequence>MASVRQILKIPRVSSTNSGMFFTRFLSSSSNRKWTEKAHHCTCCTCLNEIVKTSSMSNKSYIWYKIRESRREVLIHTIVVMGVAFLADRVHEMYHS</sequence>
<dbReference type="AlphaFoldDB" id="A0A396IXK8"/>